<dbReference type="InterPro" id="IPR005730">
    <property type="entry name" value="Nsp_de-COase"/>
</dbReference>
<dbReference type="SUPFAM" id="SSF51419">
    <property type="entry name" value="PLP-binding barrel"/>
    <property type="match status" value="1"/>
</dbReference>
<dbReference type="SUPFAM" id="SSF50621">
    <property type="entry name" value="Alanine racemase C-terminal domain-like"/>
    <property type="match status" value="1"/>
</dbReference>
<evidence type="ECO:0000256" key="4">
    <source>
        <dbReference type="ARBA" id="ARBA00022793"/>
    </source>
</evidence>
<keyword evidence="6" id="KW-0745">Spermidine biosynthesis</keyword>
<dbReference type="EMBL" id="JRPJ02000024">
    <property type="protein sequence ID" value="TLE09828.1"/>
    <property type="molecule type" value="Genomic_DNA"/>
</dbReference>
<sequence length="536" mass="60851">MQQTDDRSIDNMPKWHKDFLDNKIMLQQVLNNTDLAFGIQTPSYVLCRDSLNANITLLQNVAKDSGANILVALKGYSFWRAFENIRTKLQGATCSGVNETLLAFDSIATPLMQQDSNVKEVIKALLPYLKNISKNYTKQTSHAQNIESLFNNLDTTLENQDNYQTLCKEIPYALLNMFIHKEICVFAPAYKESQMQHILPYATHIIFNSLGQWERFKPFIESQNKLIKELYQILLECKKNGVLQAELPKKIPQIHIGLRINPLYSEVSPPIYNPCIPKSRLGIIPSVFHRDLENLARKYNYTDTFSFFKAHFNGLHFHTHCEQDSSALQRTLPHVIGHFGDYIAHCEWVNFGGGHHITRSDYDCTLLVNLIKDFRAKYNGIQVMLEPGEAVGWQTGDLIGEVVDIVGNEGLVAILDVSASCHMPDCLEMPYRPACYKITKDSKGNAVIESDLDEEKGKYCYRFGGPTCLAGDVIGDYSFDTPLKVGDKIAFVDMIHYTIVKNTTFNGVELPSLGVVENGKFKLLKQFSYTDFKERN</sequence>
<keyword evidence="4" id="KW-0210">Decarboxylase</keyword>
<reference evidence="12 13" key="1">
    <citation type="journal article" date="2014" name="Genome Announc.">
        <title>Draft genome sequences of eight enterohepatic helicobacter species isolated from both laboratory and wild rodents.</title>
        <authorList>
            <person name="Sheh A."/>
            <person name="Shen Z."/>
            <person name="Fox J.G."/>
        </authorList>
    </citation>
    <scope>NUCLEOTIDE SEQUENCE [LARGE SCALE GENOMIC DNA]</scope>
    <source>
        <strain evidence="12 13">ATCC 49320</strain>
    </source>
</reference>
<proteinExistence type="inferred from homology"/>
<protein>
    <recommendedName>
        <fullName evidence="3">Carboxynorspermidine/carboxyspermidine decarboxylase</fullName>
        <ecNumber evidence="2">4.1.1.96</ecNumber>
    </recommendedName>
</protein>
<keyword evidence="7" id="KW-0456">Lyase</keyword>
<comment type="cofactor">
    <cofactor evidence="1">
        <name>pyridoxal 5'-phosphate</name>
        <dbReference type="ChEBI" id="CHEBI:597326"/>
    </cofactor>
</comment>
<dbReference type="CDD" id="cd06829">
    <property type="entry name" value="PLPDE_III_CANSDC"/>
    <property type="match status" value="1"/>
</dbReference>
<dbReference type="GO" id="GO:0008295">
    <property type="term" value="P:spermidine biosynthetic process"/>
    <property type="evidence" value="ECO:0007669"/>
    <property type="project" value="UniProtKB-KW"/>
</dbReference>
<comment type="catalytic activity">
    <reaction evidence="9">
        <text>carboxyspermidine + H(+) = spermidine + CO2</text>
        <dbReference type="Rhea" id="RHEA:34095"/>
        <dbReference type="ChEBI" id="CHEBI:15378"/>
        <dbReference type="ChEBI" id="CHEBI:16526"/>
        <dbReference type="ChEBI" id="CHEBI:57834"/>
        <dbReference type="ChEBI" id="CHEBI:65072"/>
        <dbReference type="EC" id="4.1.1.96"/>
    </reaction>
</comment>
<comment type="similarity">
    <text evidence="8">Belongs to the Orn/Lys/Arg decarboxylase class-II family. NspC subfamily.</text>
</comment>
<evidence type="ECO:0000256" key="8">
    <source>
        <dbReference type="ARBA" id="ARBA00025802"/>
    </source>
</evidence>
<comment type="catalytic activity">
    <reaction evidence="10">
        <text>carboxynorspermidine + H(+) = norspermidine + CO2</text>
        <dbReference type="Rhea" id="RHEA:34099"/>
        <dbReference type="ChEBI" id="CHEBI:15378"/>
        <dbReference type="ChEBI" id="CHEBI:16526"/>
        <dbReference type="ChEBI" id="CHEBI:57920"/>
        <dbReference type="ChEBI" id="CHEBI:65070"/>
        <dbReference type="EC" id="4.1.1.96"/>
    </reaction>
</comment>
<name>A0A4U8U7B1_9HELI</name>
<dbReference type="Pfam" id="PF00278">
    <property type="entry name" value="Orn_DAP_Arg_deC"/>
    <property type="match status" value="1"/>
</dbReference>
<organism evidence="12 13">
    <name type="scientific">Helicobacter bilis</name>
    <dbReference type="NCBI Taxonomy" id="37372"/>
    <lineage>
        <taxon>Bacteria</taxon>
        <taxon>Pseudomonadati</taxon>
        <taxon>Campylobacterota</taxon>
        <taxon>Epsilonproteobacteria</taxon>
        <taxon>Campylobacterales</taxon>
        <taxon>Helicobacteraceae</taxon>
        <taxon>Helicobacter</taxon>
    </lineage>
</organism>
<evidence type="ECO:0000256" key="7">
    <source>
        <dbReference type="ARBA" id="ARBA00023239"/>
    </source>
</evidence>
<evidence type="ECO:0000259" key="11">
    <source>
        <dbReference type="Pfam" id="PF00278"/>
    </source>
</evidence>
<feature type="domain" description="Orn/DAP/Arg decarboxylase 2 C-terminal" evidence="11">
    <location>
        <begin position="373"/>
        <end position="494"/>
    </location>
</feature>
<evidence type="ECO:0000256" key="1">
    <source>
        <dbReference type="ARBA" id="ARBA00001933"/>
    </source>
</evidence>
<accession>A0A4U8U7B1</accession>
<dbReference type="InterPro" id="IPR022643">
    <property type="entry name" value="De-COase2_C"/>
</dbReference>
<dbReference type="RefSeq" id="WP_080745654.1">
    <property type="nucleotide sequence ID" value="NZ_CAMCCI010000137.1"/>
</dbReference>
<dbReference type="AlphaFoldDB" id="A0A4U8U7B1"/>
<dbReference type="InterPro" id="IPR009006">
    <property type="entry name" value="Ala_racemase/Decarboxylase_C"/>
</dbReference>
<dbReference type="GO" id="GO:0045312">
    <property type="term" value="P:nor-spermidine biosynthetic process"/>
    <property type="evidence" value="ECO:0007669"/>
    <property type="project" value="InterPro"/>
</dbReference>
<comment type="caution">
    <text evidence="12">The sequence shown here is derived from an EMBL/GenBank/DDBJ whole genome shotgun (WGS) entry which is preliminary data.</text>
</comment>
<evidence type="ECO:0000313" key="12">
    <source>
        <dbReference type="EMBL" id="TLE09828.1"/>
    </source>
</evidence>
<evidence type="ECO:0000256" key="10">
    <source>
        <dbReference type="ARBA" id="ARBA00047389"/>
    </source>
</evidence>
<dbReference type="EC" id="4.1.1.96" evidence="2"/>
<evidence type="ECO:0000256" key="9">
    <source>
        <dbReference type="ARBA" id="ARBA00047351"/>
    </source>
</evidence>
<evidence type="ECO:0000256" key="5">
    <source>
        <dbReference type="ARBA" id="ARBA00022898"/>
    </source>
</evidence>
<gene>
    <name evidence="12" type="ORF">LS79_007190</name>
</gene>
<dbReference type="InterPro" id="IPR029066">
    <property type="entry name" value="PLP-binding_barrel"/>
</dbReference>
<dbReference type="PANTHER" id="PTHR43727">
    <property type="entry name" value="DIAMINOPIMELATE DECARBOXYLASE"/>
    <property type="match status" value="1"/>
</dbReference>
<evidence type="ECO:0000256" key="6">
    <source>
        <dbReference type="ARBA" id="ARBA00023066"/>
    </source>
</evidence>
<dbReference type="Proteomes" id="UP000029857">
    <property type="component" value="Unassembled WGS sequence"/>
</dbReference>
<evidence type="ECO:0000256" key="3">
    <source>
        <dbReference type="ARBA" id="ARBA00013633"/>
    </source>
</evidence>
<dbReference type="PANTHER" id="PTHR43727:SF1">
    <property type="entry name" value="CARBOXYNORSPERMIDINE_CARBOXYSPERMIDINE DECARBOXYLASE"/>
    <property type="match status" value="1"/>
</dbReference>
<dbReference type="GO" id="GO:0008836">
    <property type="term" value="F:diaminopimelate decarboxylase activity"/>
    <property type="evidence" value="ECO:0007669"/>
    <property type="project" value="TreeGrafter"/>
</dbReference>
<keyword evidence="5" id="KW-0663">Pyridoxal phosphate</keyword>
<dbReference type="Gene3D" id="3.20.20.10">
    <property type="entry name" value="Alanine racemase"/>
    <property type="match status" value="2"/>
</dbReference>
<evidence type="ECO:0000313" key="13">
    <source>
        <dbReference type="Proteomes" id="UP000029857"/>
    </source>
</evidence>
<dbReference type="GO" id="GO:0009089">
    <property type="term" value="P:lysine biosynthetic process via diaminopimelate"/>
    <property type="evidence" value="ECO:0007669"/>
    <property type="project" value="TreeGrafter"/>
</dbReference>
<dbReference type="Gene3D" id="2.40.37.10">
    <property type="entry name" value="Lyase, Ornithine Decarboxylase, Chain A, domain 1"/>
    <property type="match status" value="1"/>
</dbReference>
<evidence type="ECO:0000256" key="2">
    <source>
        <dbReference type="ARBA" id="ARBA00012259"/>
    </source>
</evidence>